<dbReference type="PROSITE" id="PS00178">
    <property type="entry name" value="AA_TRNA_LIGASE_I"/>
    <property type="match status" value="1"/>
</dbReference>
<evidence type="ECO:0000313" key="11">
    <source>
        <dbReference type="Proteomes" id="UP000317940"/>
    </source>
</evidence>
<dbReference type="InterPro" id="IPR024109">
    <property type="entry name" value="Trp-tRNA-ligase_bac-type"/>
</dbReference>
<comment type="subunit">
    <text evidence="8">Homodimer.</text>
</comment>
<dbReference type="HAMAP" id="MF_00140_B">
    <property type="entry name" value="Trp_tRNA_synth_B"/>
    <property type="match status" value="1"/>
</dbReference>
<sequence>MAGMVNDALTTEAKARPRVLSGIQPTSGSFHLGNYLGAVRQWVELQETTDAFYMVVDLHAITVAQDPAALRENTRVSAAQILGAGLDPERCTLFVQSHVPEHAQLAWVMNCLTGFGEASRMTQFKDKTARHGNEAATVGLFTYPVLMVADVLLYQADEVPVGEDQRQHLELTRDLAERFNTRYAPTFTVPKPHIPKATAKIMDLQDPTAKMSKSAATTKGLISLLDEPKLSAKKFKSAVTDTDTVVTYDEEKKPGVANLLRIHSALSGQSVEQLVAHFEGKMYGALKTELAELFTDWVTPFQQRTRTFLDDPAELDRVLAVGAEKAREIAGATLETVYDRIGLVPAAKR</sequence>
<dbReference type="CDD" id="cd00806">
    <property type="entry name" value="TrpRS_core"/>
    <property type="match status" value="1"/>
</dbReference>
<evidence type="ECO:0000313" key="10">
    <source>
        <dbReference type="EMBL" id="TWF99573.1"/>
    </source>
</evidence>
<gene>
    <name evidence="8" type="primary">trpS</name>
    <name evidence="10" type="ORF">FHX73_113420</name>
</gene>
<keyword evidence="3 8" id="KW-0547">Nucleotide-binding</keyword>
<feature type="binding site" evidence="8">
    <location>
        <position position="150"/>
    </location>
    <ligand>
        <name>L-tryptophan</name>
        <dbReference type="ChEBI" id="CHEBI:57912"/>
    </ligand>
</feature>
<dbReference type="AlphaFoldDB" id="A0A561UJN0"/>
<comment type="subcellular location">
    <subcellularLocation>
        <location evidence="8">Cytoplasm</location>
    </subcellularLocation>
</comment>
<evidence type="ECO:0000256" key="5">
    <source>
        <dbReference type="ARBA" id="ARBA00022917"/>
    </source>
</evidence>
<dbReference type="Gene3D" id="1.10.240.10">
    <property type="entry name" value="Tyrosyl-Transfer RNA Synthetase"/>
    <property type="match status" value="1"/>
</dbReference>
<comment type="caution">
    <text evidence="10">The sequence shown here is derived from an EMBL/GenBank/DDBJ whole genome shotgun (WGS) entry which is preliminary data.</text>
</comment>
<dbReference type="InterPro" id="IPR002306">
    <property type="entry name" value="Trp-tRNA-ligase"/>
</dbReference>
<evidence type="ECO:0000256" key="8">
    <source>
        <dbReference type="HAMAP-Rule" id="MF_00140"/>
    </source>
</evidence>
<keyword evidence="6 8" id="KW-0030">Aminoacyl-tRNA synthetase</keyword>
<reference evidence="10 11" key="1">
    <citation type="submission" date="2019-06" db="EMBL/GenBank/DDBJ databases">
        <title>Sequencing the genomes of 1000 actinobacteria strains.</title>
        <authorList>
            <person name="Klenk H.-P."/>
        </authorList>
    </citation>
    <scope>NUCLEOTIDE SEQUENCE [LARGE SCALE GENOMIC DNA]</scope>
    <source>
        <strain evidence="10 11">DSM 44826</strain>
    </source>
</reference>
<comment type="similarity">
    <text evidence="1 8 9">Belongs to the class-I aminoacyl-tRNA synthetase family.</text>
</comment>
<proteinExistence type="inferred from homology"/>
<dbReference type="PANTHER" id="PTHR43766">
    <property type="entry name" value="TRYPTOPHAN--TRNA LIGASE, MITOCHONDRIAL"/>
    <property type="match status" value="1"/>
</dbReference>
<feature type="binding site" evidence="8">
    <location>
        <begin position="162"/>
        <end position="164"/>
    </location>
    <ligand>
        <name>ATP</name>
        <dbReference type="ChEBI" id="CHEBI:30616"/>
    </ligand>
</feature>
<evidence type="ECO:0000256" key="2">
    <source>
        <dbReference type="ARBA" id="ARBA00022598"/>
    </source>
</evidence>
<keyword evidence="4 8" id="KW-0067">ATP-binding</keyword>
<name>A0A561UJN0_9ACTN</name>
<feature type="binding site" evidence="8">
    <location>
        <begin position="33"/>
        <end position="34"/>
    </location>
    <ligand>
        <name>ATP</name>
        <dbReference type="ChEBI" id="CHEBI:30616"/>
    </ligand>
</feature>
<evidence type="ECO:0000256" key="6">
    <source>
        <dbReference type="ARBA" id="ARBA00023146"/>
    </source>
</evidence>
<evidence type="ECO:0000256" key="4">
    <source>
        <dbReference type="ARBA" id="ARBA00022840"/>
    </source>
</evidence>
<dbReference type="EMBL" id="VIWT01000001">
    <property type="protein sequence ID" value="TWF99573.1"/>
    <property type="molecule type" value="Genomic_DNA"/>
</dbReference>
<comment type="function">
    <text evidence="8">Catalyzes the attachment of tryptophan to tRNA(Trp).</text>
</comment>
<dbReference type="Proteomes" id="UP000317940">
    <property type="component" value="Unassembled WGS sequence"/>
</dbReference>
<dbReference type="Pfam" id="PF00579">
    <property type="entry name" value="tRNA-synt_1b"/>
    <property type="match status" value="1"/>
</dbReference>
<dbReference type="PANTHER" id="PTHR43766:SF1">
    <property type="entry name" value="TRYPTOPHAN--TRNA LIGASE, MITOCHONDRIAL"/>
    <property type="match status" value="1"/>
</dbReference>
<dbReference type="Gene3D" id="3.40.50.620">
    <property type="entry name" value="HUPs"/>
    <property type="match status" value="1"/>
</dbReference>
<organism evidence="10 11">
    <name type="scientific">Kitasatospora viridis</name>
    <dbReference type="NCBI Taxonomy" id="281105"/>
    <lineage>
        <taxon>Bacteria</taxon>
        <taxon>Bacillati</taxon>
        <taxon>Actinomycetota</taxon>
        <taxon>Actinomycetes</taxon>
        <taxon>Kitasatosporales</taxon>
        <taxon>Streptomycetaceae</taxon>
        <taxon>Kitasatospora</taxon>
    </lineage>
</organism>
<dbReference type="PRINTS" id="PR01039">
    <property type="entry name" value="TRNASYNTHTRP"/>
</dbReference>
<dbReference type="InterPro" id="IPR002305">
    <property type="entry name" value="aa-tRNA-synth_Ic"/>
</dbReference>
<comment type="caution">
    <text evidence="8">Lacks conserved residue(s) required for the propagation of feature annotation.</text>
</comment>
<dbReference type="NCBIfam" id="TIGR00233">
    <property type="entry name" value="trpS"/>
    <property type="match status" value="1"/>
</dbReference>
<comment type="catalytic activity">
    <reaction evidence="7 8">
        <text>tRNA(Trp) + L-tryptophan + ATP = L-tryptophyl-tRNA(Trp) + AMP + diphosphate + H(+)</text>
        <dbReference type="Rhea" id="RHEA:24080"/>
        <dbReference type="Rhea" id="RHEA-COMP:9671"/>
        <dbReference type="Rhea" id="RHEA-COMP:9705"/>
        <dbReference type="ChEBI" id="CHEBI:15378"/>
        <dbReference type="ChEBI" id="CHEBI:30616"/>
        <dbReference type="ChEBI" id="CHEBI:33019"/>
        <dbReference type="ChEBI" id="CHEBI:57912"/>
        <dbReference type="ChEBI" id="CHEBI:78442"/>
        <dbReference type="ChEBI" id="CHEBI:78535"/>
        <dbReference type="ChEBI" id="CHEBI:456215"/>
        <dbReference type="EC" id="6.1.1.2"/>
    </reaction>
</comment>
<evidence type="ECO:0000256" key="3">
    <source>
        <dbReference type="ARBA" id="ARBA00022741"/>
    </source>
</evidence>
<protein>
    <recommendedName>
        <fullName evidence="8">Tryptophan--tRNA ligase</fullName>
        <ecNumber evidence="8">6.1.1.2</ecNumber>
    </recommendedName>
    <alternativeName>
        <fullName evidence="8">Tryptophanyl-tRNA synthetase</fullName>
        <shortName evidence="8">TrpRS</shortName>
    </alternativeName>
</protein>
<dbReference type="EC" id="6.1.1.2" evidence="8"/>
<dbReference type="InterPro" id="IPR050203">
    <property type="entry name" value="Trp-tRNA_synthetase"/>
</dbReference>
<dbReference type="GO" id="GO:0005524">
    <property type="term" value="F:ATP binding"/>
    <property type="evidence" value="ECO:0007669"/>
    <property type="project" value="UniProtKB-UniRule"/>
</dbReference>
<keyword evidence="8" id="KW-0963">Cytoplasm</keyword>
<keyword evidence="11" id="KW-1185">Reference proteome</keyword>
<evidence type="ECO:0000256" key="1">
    <source>
        <dbReference type="ARBA" id="ARBA00005594"/>
    </source>
</evidence>
<dbReference type="GO" id="GO:0006436">
    <property type="term" value="P:tryptophanyl-tRNA aminoacylation"/>
    <property type="evidence" value="ECO:0007669"/>
    <property type="project" value="UniProtKB-UniRule"/>
</dbReference>
<keyword evidence="2 8" id="KW-0436">Ligase</keyword>
<evidence type="ECO:0000256" key="7">
    <source>
        <dbReference type="ARBA" id="ARBA00049929"/>
    </source>
</evidence>
<dbReference type="InterPro" id="IPR001412">
    <property type="entry name" value="aa-tRNA-synth_I_CS"/>
</dbReference>
<feature type="binding site" evidence="8">
    <location>
        <begin position="24"/>
        <end position="26"/>
    </location>
    <ligand>
        <name>ATP</name>
        <dbReference type="ChEBI" id="CHEBI:30616"/>
    </ligand>
</feature>
<feature type="binding site" evidence="8">
    <location>
        <begin position="210"/>
        <end position="214"/>
    </location>
    <ligand>
        <name>ATP</name>
        <dbReference type="ChEBI" id="CHEBI:30616"/>
    </ligand>
</feature>
<keyword evidence="5 8" id="KW-0648">Protein biosynthesis</keyword>
<evidence type="ECO:0000256" key="9">
    <source>
        <dbReference type="RuleBase" id="RU363036"/>
    </source>
</evidence>
<dbReference type="GO" id="GO:0005829">
    <property type="term" value="C:cytosol"/>
    <property type="evidence" value="ECO:0007669"/>
    <property type="project" value="TreeGrafter"/>
</dbReference>
<dbReference type="FunFam" id="1.10.240.10:FF:000002">
    <property type="entry name" value="Tryptophan--tRNA ligase"/>
    <property type="match status" value="1"/>
</dbReference>
<feature type="short sequence motif" description="'KMSKS' region" evidence="8">
    <location>
        <begin position="210"/>
        <end position="214"/>
    </location>
</feature>
<dbReference type="SUPFAM" id="SSF52374">
    <property type="entry name" value="Nucleotidylyl transferase"/>
    <property type="match status" value="1"/>
</dbReference>
<dbReference type="GO" id="GO:0004830">
    <property type="term" value="F:tryptophan-tRNA ligase activity"/>
    <property type="evidence" value="ECO:0007669"/>
    <property type="project" value="UniProtKB-UniRule"/>
</dbReference>
<accession>A0A561UJN0</accession>
<dbReference type="InterPro" id="IPR014729">
    <property type="entry name" value="Rossmann-like_a/b/a_fold"/>
</dbReference>
<feature type="binding site" evidence="8">
    <location>
        <position position="201"/>
    </location>
    <ligand>
        <name>ATP</name>
        <dbReference type="ChEBI" id="CHEBI:30616"/>
    </ligand>
</feature>